<accession>A0A378JAZ2</accession>
<dbReference type="Proteomes" id="UP000254677">
    <property type="component" value="Unassembled WGS sequence"/>
</dbReference>
<evidence type="ECO:0000256" key="1">
    <source>
        <dbReference type="SAM" id="MobiDB-lite"/>
    </source>
</evidence>
<sequence length="36" mass="4027">MEKSQRLIKAGGKPTVPRLQGEHYDNTMLGKGSNRQ</sequence>
<evidence type="ECO:0000313" key="2">
    <source>
        <dbReference type="EMBL" id="STX44775.1"/>
    </source>
</evidence>
<keyword evidence="3" id="KW-1185">Reference proteome</keyword>
<reference evidence="2 3" key="1">
    <citation type="submission" date="2018-06" db="EMBL/GenBank/DDBJ databases">
        <authorList>
            <consortium name="Pathogen Informatics"/>
            <person name="Doyle S."/>
        </authorList>
    </citation>
    <scope>NUCLEOTIDE SEQUENCE [LARGE SCALE GENOMIC DNA]</scope>
    <source>
        <strain evidence="2 3">NCTC13292</strain>
    </source>
</reference>
<protein>
    <submittedName>
        <fullName evidence="2">Uncharacterized protein</fullName>
    </submittedName>
</protein>
<feature type="region of interest" description="Disordered" evidence="1">
    <location>
        <begin position="1"/>
        <end position="36"/>
    </location>
</feature>
<proteinExistence type="predicted"/>
<dbReference type="AlphaFoldDB" id="A0A378JAZ2"/>
<evidence type="ECO:0000313" key="3">
    <source>
        <dbReference type="Proteomes" id="UP000254677"/>
    </source>
</evidence>
<dbReference type="EMBL" id="UGOA01000001">
    <property type="protein sequence ID" value="STX44775.1"/>
    <property type="molecule type" value="Genomic_DNA"/>
</dbReference>
<name>A0A378JAZ2_9GAMM</name>
<organism evidence="2 3">
    <name type="scientific">Legionella donaldsonii</name>
    <dbReference type="NCBI Taxonomy" id="45060"/>
    <lineage>
        <taxon>Bacteria</taxon>
        <taxon>Pseudomonadati</taxon>
        <taxon>Pseudomonadota</taxon>
        <taxon>Gammaproteobacteria</taxon>
        <taxon>Legionellales</taxon>
        <taxon>Legionellaceae</taxon>
        <taxon>Legionella</taxon>
    </lineage>
</organism>
<gene>
    <name evidence="2" type="ORF">NCTC13292_02898</name>
</gene>